<dbReference type="EC" id="3.5.4.9" evidence="11"/>
<organism evidence="14 15">
    <name type="scientific">Sphingoaurantiacus capsulatus</name>
    <dbReference type="NCBI Taxonomy" id="1771310"/>
    <lineage>
        <taxon>Bacteria</taxon>
        <taxon>Pseudomonadati</taxon>
        <taxon>Pseudomonadota</taxon>
        <taxon>Alphaproteobacteria</taxon>
        <taxon>Sphingomonadales</taxon>
        <taxon>Sphingosinicellaceae</taxon>
        <taxon>Sphingoaurantiacus</taxon>
    </lineage>
</organism>
<evidence type="ECO:0000256" key="4">
    <source>
        <dbReference type="ARBA" id="ARBA00022755"/>
    </source>
</evidence>
<dbReference type="InterPro" id="IPR036291">
    <property type="entry name" value="NAD(P)-bd_dom_sf"/>
</dbReference>
<dbReference type="GO" id="GO:0004477">
    <property type="term" value="F:methenyltetrahydrofolate cyclohydrolase activity"/>
    <property type="evidence" value="ECO:0007669"/>
    <property type="project" value="UniProtKB-EC"/>
</dbReference>
<comment type="function">
    <text evidence="11">Catalyzes the oxidation of 5,10-methylenetetrahydrofolate to 5,10-methenyltetrahydrofolate and then the hydrolysis of 5,10-methenyltetrahydrofolate to 10-formyltetrahydrofolate.</text>
</comment>
<evidence type="ECO:0000256" key="2">
    <source>
        <dbReference type="ARBA" id="ARBA00022563"/>
    </source>
</evidence>
<comment type="subunit">
    <text evidence="11">Homodimer.</text>
</comment>
<feature type="binding site" evidence="11">
    <location>
        <position position="232"/>
    </location>
    <ligand>
        <name>NADP(+)</name>
        <dbReference type="ChEBI" id="CHEBI:58349"/>
    </ligand>
</feature>
<dbReference type="CDD" id="cd01080">
    <property type="entry name" value="NAD_bind_m-THF_DH_Cyclohyd"/>
    <property type="match status" value="1"/>
</dbReference>
<dbReference type="NCBIfam" id="NF008058">
    <property type="entry name" value="PRK10792.1"/>
    <property type="match status" value="1"/>
</dbReference>
<evidence type="ECO:0000256" key="3">
    <source>
        <dbReference type="ARBA" id="ARBA00022605"/>
    </source>
</evidence>
<comment type="catalytic activity">
    <reaction evidence="11">
        <text>(6R)-5,10-methylene-5,6,7,8-tetrahydrofolate + NADP(+) = (6R)-5,10-methenyltetrahydrofolate + NADPH</text>
        <dbReference type="Rhea" id="RHEA:22812"/>
        <dbReference type="ChEBI" id="CHEBI:15636"/>
        <dbReference type="ChEBI" id="CHEBI:57455"/>
        <dbReference type="ChEBI" id="CHEBI:57783"/>
        <dbReference type="ChEBI" id="CHEBI:58349"/>
        <dbReference type="EC" id="1.5.1.5"/>
    </reaction>
</comment>
<evidence type="ECO:0000256" key="5">
    <source>
        <dbReference type="ARBA" id="ARBA00022801"/>
    </source>
</evidence>
<dbReference type="InterPro" id="IPR000672">
    <property type="entry name" value="THF_DH/CycHdrlase"/>
</dbReference>
<evidence type="ECO:0000313" key="14">
    <source>
        <dbReference type="EMBL" id="MFC3714473.1"/>
    </source>
</evidence>
<dbReference type="EC" id="1.5.1.5" evidence="11"/>
<dbReference type="PANTHER" id="PTHR48099">
    <property type="entry name" value="C-1-TETRAHYDROFOLATE SYNTHASE, CYTOPLASMIC-RELATED"/>
    <property type="match status" value="1"/>
</dbReference>
<keyword evidence="7 11" id="KW-0560">Oxidoreductase</keyword>
<dbReference type="GO" id="GO:0004488">
    <property type="term" value="F:methylenetetrahydrofolate dehydrogenase (NADP+) activity"/>
    <property type="evidence" value="ECO:0007669"/>
    <property type="project" value="UniProtKB-EC"/>
</dbReference>
<keyword evidence="4 11" id="KW-0658">Purine biosynthesis</keyword>
<dbReference type="RefSeq" id="WP_380864116.1">
    <property type="nucleotide sequence ID" value="NZ_JBHRXV010000016.1"/>
</dbReference>
<feature type="domain" description="Tetrahydrofolate dehydrogenase/cyclohydrolase NAD(P)-binding" evidence="13">
    <location>
        <begin position="140"/>
        <end position="287"/>
    </location>
</feature>
<dbReference type="Gene3D" id="3.40.50.720">
    <property type="entry name" value="NAD(P)-binding Rossmann-like Domain"/>
    <property type="match status" value="1"/>
</dbReference>
<keyword evidence="6 11" id="KW-0521">NADP</keyword>
<evidence type="ECO:0000256" key="11">
    <source>
        <dbReference type="HAMAP-Rule" id="MF_01576"/>
    </source>
</evidence>
<dbReference type="NCBIfam" id="NF010785">
    <property type="entry name" value="PRK14188.1"/>
    <property type="match status" value="1"/>
</dbReference>
<comment type="caution">
    <text evidence="14">The sequence shown here is derived from an EMBL/GenBank/DDBJ whole genome shotgun (WGS) entry which is preliminary data.</text>
</comment>
<comment type="similarity">
    <text evidence="11">Belongs to the tetrahydrofolate dehydrogenase/cyclohydrolase family.</text>
</comment>
<dbReference type="PROSITE" id="PS00766">
    <property type="entry name" value="THF_DHG_CYH_1"/>
    <property type="match status" value="1"/>
</dbReference>
<keyword evidence="3 11" id="KW-0028">Amino-acid biosynthesis</keyword>
<comment type="caution">
    <text evidence="11">Lacks conserved residue(s) required for the propagation of feature annotation.</text>
</comment>
<reference evidence="15" key="1">
    <citation type="journal article" date="2019" name="Int. J. Syst. Evol. Microbiol.">
        <title>The Global Catalogue of Microorganisms (GCM) 10K type strain sequencing project: providing services to taxonomists for standard genome sequencing and annotation.</title>
        <authorList>
            <consortium name="The Broad Institute Genomics Platform"/>
            <consortium name="The Broad Institute Genome Sequencing Center for Infectious Disease"/>
            <person name="Wu L."/>
            <person name="Ma J."/>
        </authorList>
    </citation>
    <scope>NUCLEOTIDE SEQUENCE [LARGE SCALE GENOMIC DNA]</scope>
    <source>
        <strain evidence="15">KCTC 42644</strain>
    </source>
</reference>
<evidence type="ECO:0000256" key="9">
    <source>
        <dbReference type="ARBA" id="ARBA00023167"/>
    </source>
</evidence>
<dbReference type="Pfam" id="PF00763">
    <property type="entry name" value="THF_DHG_CYH"/>
    <property type="match status" value="1"/>
</dbReference>
<dbReference type="Proteomes" id="UP001595615">
    <property type="component" value="Unassembled WGS sequence"/>
</dbReference>
<keyword evidence="9 11" id="KW-0486">Methionine biosynthesis</keyword>
<gene>
    <name evidence="11 14" type="primary">folD</name>
    <name evidence="14" type="ORF">ACFOMD_18035</name>
</gene>
<dbReference type="InterPro" id="IPR020867">
    <property type="entry name" value="THF_DH/CycHdrlase_CS"/>
</dbReference>
<evidence type="ECO:0000256" key="10">
    <source>
        <dbReference type="ARBA" id="ARBA00023268"/>
    </source>
</evidence>
<comment type="pathway">
    <text evidence="1 11">One-carbon metabolism; tetrahydrofolate interconversion.</text>
</comment>
<evidence type="ECO:0000256" key="1">
    <source>
        <dbReference type="ARBA" id="ARBA00004777"/>
    </source>
</evidence>
<dbReference type="SUPFAM" id="SSF53223">
    <property type="entry name" value="Aminoacid dehydrogenase-like, N-terminal domain"/>
    <property type="match status" value="1"/>
</dbReference>
<dbReference type="InterPro" id="IPR020631">
    <property type="entry name" value="THF_DH/CycHdrlase_NAD-bd_dom"/>
</dbReference>
<accession>A0ABV7XHB9</accession>
<keyword evidence="2 11" id="KW-0554">One-carbon metabolism</keyword>
<feature type="binding site" evidence="11">
    <location>
        <begin position="166"/>
        <end position="168"/>
    </location>
    <ligand>
        <name>NADP(+)</name>
        <dbReference type="ChEBI" id="CHEBI:58349"/>
    </ligand>
</feature>
<evidence type="ECO:0000256" key="7">
    <source>
        <dbReference type="ARBA" id="ARBA00023002"/>
    </source>
</evidence>
<dbReference type="InterPro" id="IPR046346">
    <property type="entry name" value="Aminoacid_DH-like_N_sf"/>
</dbReference>
<proteinExistence type="inferred from homology"/>
<dbReference type="HAMAP" id="MF_01576">
    <property type="entry name" value="THF_DHG_CYH"/>
    <property type="match status" value="1"/>
</dbReference>
<keyword evidence="8 11" id="KW-0368">Histidine biosynthesis</keyword>
<dbReference type="EMBL" id="JBHRXV010000016">
    <property type="protein sequence ID" value="MFC3714473.1"/>
    <property type="molecule type" value="Genomic_DNA"/>
</dbReference>
<dbReference type="PROSITE" id="PS00767">
    <property type="entry name" value="THF_DHG_CYH_2"/>
    <property type="match status" value="1"/>
</dbReference>
<keyword evidence="10 11" id="KW-0511">Multifunctional enzyme</keyword>
<sequence>MTARLIDGKAFAAGLRSRVADAVPAFTAKAGRAPGLAVVLVGEDPASQVYVRSKGKSTVEAGMESFEHKLSADTTQDELLAVVAQLNANPEVDGILVQLPLPKQIDEAAVIAAIDPDKDVDGFHVINAGRLATGADGFVPCTPLGCVMLLKDALGDLTGLNAVVIGRSNIVGKPMAQLLIAESCTVTVAHSRTRDLADVVRRADIVVAAVGRPEMVRGDWIKPGAAVIDVGINRVAGAEEGKTRLVGDVAFDEAAQVAGHITPVPGGVGPMTIACLLRNTLVAAHRREGLEAPAGL</sequence>
<evidence type="ECO:0000256" key="8">
    <source>
        <dbReference type="ARBA" id="ARBA00023102"/>
    </source>
</evidence>
<dbReference type="Gene3D" id="3.40.50.10860">
    <property type="entry name" value="Leucine Dehydrogenase, chain A, domain 1"/>
    <property type="match status" value="1"/>
</dbReference>
<keyword evidence="5 11" id="KW-0378">Hydrolase</keyword>
<dbReference type="PRINTS" id="PR00085">
    <property type="entry name" value="THFDHDRGNASE"/>
</dbReference>
<name>A0ABV7XHB9_9SPHN</name>
<evidence type="ECO:0000259" key="13">
    <source>
        <dbReference type="Pfam" id="PF02882"/>
    </source>
</evidence>
<evidence type="ECO:0000259" key="12">
    <source>
        <dbReference type="Pfam" id="PF00763"/>
    </source>
</evidence>
<dbReference type="InterPro" id="IPR020630">
    <property type="entry name" value="THF_DH/CycHdrlase_cat_dom"/>
</dbReference>
<keyword evidence="15" id="KW-1185">Reference proteome</keyword>
<comment type="catalytic activity">
    <reaction evidence="11">
        <text>(6R)-5,10-methenyltetrahydrofolate + H2O = (6R)-10-formyltetrahydrofolate + H(+)</text>
        <dbReference type="Rhea" id="RHEA:23700"/>
        <dbReference type="ChEBI" id="CHEBI:15377"/>
        <dbReference type="ChEBI" id="CHEBI:15378"/>
        <dbReference type="ChEBI" id="CHEBI:57455"/>
        <dbReference type="ChEBI" id="CHEBI:195366"/>
        <dbReference type="EC" id="3.5.4.9"/>
    </reaction>
</comment>
<evidence type="ECO:0000256" key="6">
    <source>
        <dbReference type="ARBA" id="ARBA00022857"/>
    </source>
</evidence>
<dbReference type="NCBIfam" id="NF010783">
    <property type="entry name" value="PRK14186.1"/>
    <property type="match status" value="1"/>
</dbReference>
<protein>
    <recommendedName>
        <fullName evidence="11">Bifunctional protein FolD</fullName>
    </recommendedName>
    <domain>
        <recommendedName>
            <fullName evidence="11">Methylenetetrahydrofolate dehydrogenase</fullName>
            <ecNumber evidence="11">1.5.1.5</ecNumber>
        </recommendedName>
    </domain>
    <domain>
        <recommendedName>
            <fullName evidence="11">Methenyltetrahydrofolate cyclohydrolase</fullName>
            <ecNumber evidence="11">3.5.4.9</ecNumber>
        </recommendedName>
    </domain>
</protein>
<feature type="domain" description="Tetrahydrofolate dehydrogenase/cyclohydrolase catalytic" evidence="12">
    <location>
        <begin position="6"/>
        <end position="121"/>
    </location>
</feature>
<dbReference type="PANTHER" id="PTHR48099:SF5">
    <property type="entry name" value="C-1-TETRAHYDROFOLATE SYNTHASE, CYTOPLASMIC"/>
    <property type="match status" value="1"/>
</dbReference>
<dbReference type="SUPFAM" id="SSF51735">
    <property type="entry name" value="NAD(P)-binding Rossmann-fold domains"/>
    <property type="match status" value="1"/>
</dbReference>
<dbReference type="Pfam" id="PF02882">
    <property type="entry name" value="THF_DHG_CYH_C"/>
    <property type="match status" value="1"/>
</dbReference>
<evidence type="ECO:0000313" key="15">
    <source>
        <dbReference type="Proteomes" id="UP001595615"/>
    </source>
</evidence>